<dbReference type="GO" id="GO:0016874">
    <property type="term" value="F:ligase activity"/>
    <property type="evidence" value="ECO:0007669"/>
    <property type="project" value="UniProtKB-KW"/>
</dbReference>
<reference evidence="1 3" key="1">
    <citation type="journal article" date="2014" name="BMC Genomics">
        <title>Genome sequence of Anopheles sinensis provides insight into genetics basis of mosquito competence for malaria parasites.</title>
        <authorList>
            <person name="Zhou D."/>
            <person name="Zhang D."/>
            <person name="Ding G."/>
            <person name="Shi L."/>
            <person name="Hou Q."/>
            <person name="Ye Y."/>
            <person name="Xu Y."/>
            <person name="Zhou H."/>
            <person name="Xiong C."/>
            <person name="Li S."/>
            <person name="Yu J."/>
            <person name="Hong S."/>
            <person name="Yu X."/>
            <person name="Zou P."/>
            <person name="Chen C."/>
            <person name="Chang X."/>
            <person name="Wang W."/>
            <person name="Lv Y."/>
            <person name="Sun Y."/>
            <person name="Ma L."/>
            <person name="Shen B."/>
            <person name="Zhu C."/>
        </authorList>
    </citation>
    <scope>NUCLEOTIDE SEQUENCE [LARGE SCALE GENOMIC DNA]</scope>
</reference>
<organism evidence="1">
    <name type="scientific">Anopheles sinensis</name>
    <name type="common">Mosquito</name>
    <dbReference type="NCBI Taxonomy" id="74873"/>
    <lineage>
        <taxon>Eukaryota</taxon>
        <taxon>Metazoa</taxon>
        <taxon>Ecdysozoa</taxon>
        <taxon>Arthropoda</taxon>
        <taxon>Hexapoda</taxon>
        <taxon>Insecta</taxon>
        <taxon>Pterygota</taxon>
        <taxon>Neoptera</taxon>
        <taxon>Endopterygota</taxon>
        <taxon>Diptera</taxon>
        <taxon>Nematocera</taxon>
        <taxon>Culicoidea</taxon>
        <taxon>Culicidae</taxon>
        <taxon>Anophelinae</taxon>
        <taxon>Anopheles</taxon>
    </lineage>
</organism>
<protein>
    <submittedName>
        <fullName evidence="1 2">AMP dependent coa ligase</fullName>
    </submittedName>
</protein>
<evidence type="ECO:0000313" key="1">
    <source>
        <dbReference type="EMBL" id="KFB45445.1"/>
    </source>
</evidence>
<evidence type="ECO:0000313" key="3">
    <source>
        <dbReference type="Proteomes" id="UP000030765"/>
    </source>
</evidence>
<accession>A0A084W5F1</accession>
<name>A0A084W5F1_ANOSI</name>
<dbReference type="Proteomes" id="UP000030765">
    <property type="component" value="Unassembled WGS sequence"/>
</dbReference>
<keyword evidence="1" id="KW-0436">Ligase</keyword>
<proteinExistence type="predicted"/>
<dbReference type="EMBL" id="KE525303">
    <property type="protein sequence ID" value="KFB45445.1"/>
    <property type="molecule type" value="Genomic_DNA"/>
</dbReference>
<dbReference type="VEuPathDB" id="VectorBase:ASIC013380"/>
<dbReference type="EnsemblMetazoa" id="ASIC013380-RA">
    <property type="protein sequence ID" value="ASIC013380-PA"/>
    <property type="gene ID" value="ASIC013380"/>
</dbReference>
<evidence type="ECO:0000313" key="2">
    <source>
        <dbReference type="EnsemblMetazoa" id="ASIC013380-PA"/>
    </source>
</evidence>
<dbReference type="EMBL" id="ATLV01020615">
    <property type="status" value="NOT_ANNOTATED_CDS"/>
    <property type="molecule type" value="Genomic_DNA"/>
</dbReference>
<dbReference type="AlphaFoldDB" id="A0A084W5F1"/>
<dbReference type="OrthoDB" id="7762872at2759"/>
<sequence>MAESKKLAAHLRTRQSVLNMMSALEAFQASFSDNDAVEVPVRLELVNKCYEDFLEISNKIESLDGDGKSSSETGFY</sequence>
<keyword evidence="3" id="KW-1185">Reference proteome</keyword>
<reference evidence="2" key="2">
    <citation type="submission" date="2020-05" db="UniProtKB">
        <authorList>
            <consortium name="EnsemblMetazoa"/>
        </authorList>
    </citation>
    <scope>IDENTIFICATION</scope>
</reference>
<gene>
    <name evidence="1" type="ORF">ZHAS_00013380</name>
</gene>